<dbReference type="RefSeq" id="WP_142979247.1">
    <property type="nucleotide sequence ID" value="NZ_RKLU01000002.1"/>
</dbReference>
<dbReference type="InterPro" id="IPR050535">
    <property type="entry name" value="DNA_Repair-Maintenance_Comp"/>
</dbReference>
<evidence type="ECO:0000259" key="4">
    <source>
        <dbReference type="Pfam" id="PF00149"/>
    </source>
</evidence>
<dbReference type="Proteomes" id="UP000705823">
    <property type="component" value="Unassembled WGS sequence"/>
</dbReference>
<dbReference type="InterPro" id="IPR004843">
    <property type="entry name" value="Calcineurin-like_PHP"/>
</dbReference>
<keyword evidence="1" id="KW-0540">Nuclease</keyword>
<keyword evidence="6" id="KW-1185">Reference proteome</keyword>
<gene>
    <name evidence="5" type="ORF">EGH24_05995</name>
</gene>
<evidence type="ECO:0000313" key="5">
    <source>
        <dbReference type="EMBL" id="TQQ82983.1"/>
    </source>
</evidence>
<reference evidence="5" key="1">
    <citation type="submission" date="2019-02" db="EMBL/GenBank/DDBJ databases">
        <title>Halonotius sp. a new haloarchaeum isolated from saline soil.</title>
        <authorList>
            <person name="Duran-Viseras A."/>
            <person name="Sanchez-Porro C."/>
            <person name="Ventosa A."/>
        </authorList>
    </citation>
    <scope>NUCLEOTIDE SEQUENCE</scope>
    <source>
        <strain evidence="5">F15B</strain>
    </source>
</reference>
<name>A0A8J8TD22_9EURY</name>
<evidence type="ECO:0000256" key="3">
    <source>
        <dbReference type="ARBA" id="ARBA00022839"/>
    </source>
</evidence>
<dbReference type="PANTHER" id="PTHR30337:SF0">
    <property type="entry name" value="NUCLEASE SBCCD SUBUNIT D"/>
    <property type="match status" value="1"/>
</dbReference>
<evidence type="ECO:0000313" key="6">
    <source>
        <dbReference type="Proteomes" id="UP000705823"/>
    </source>
</evidence>
<evidence type="ECO:0000256" key="2">
    <source>
        <dbReference type="ARBA" id="ARBA00022801"/>
    </source>
</evidence>
<accession>A0A8J8TD22</accession>
<dbReference type="OrthoDB" id="11638at2157"/>
<comment type="caution">
    <text evidence="5">The sequence shown here is derived from an EMBL/GenBank/DDBJ whole genome shotgun (WGS) entry which is preliminary data.</text>
</comment>
<dbReference type="CDD" id="cd00840">
    <property type="entry name" value="MPP_Mre11_N"/>
    <property type="match status" value="1"/>
</dbReference>
<dbReference type="SUPFAM" id="SSF56300">
    <property type="entry name" value="Metallo-dependent phosphatases"/>
    <property type="match status" value="1"/>
</dbReference>
<protein>
    <submittedName>
        <fullName evidence="5">Metallophosphoesterase</fullName>
    </submittedName>
</protein>
<dbReference type="GO" id="GO:0004527">
    <property type="term" value="F:exonuclease activity"/>
    <property type="evidence" value="ECO:0007669"/>
    <property type="project" value="UniProtKB-KW"/>
</dbReference>
<dbReference type="EMBL" id="RKLU01000002">
    <property type="protein sequence ID" value="TQQ82983.1"/>
    <property type="molecule type" value="Genomic_DNA"/>
</dbReference>
<keyword evidence="2" id="KW-0378">Hydrolase</keyword>
<sequence>MSNSNQGPRFVHLSDAHIGHRQYGVKKRRDDMFMSFNTSIYEAVEKSDVDFAVFGGDLFHNKDVNARALSDAEEGLSRFEDAGVPVAAVRGNHDANLYKEDLNWLEYLHSRGKLILLEADLGDEDASFEKHDFDDPGTSSGFVDLNGVRVFGVQYLGQRTSDNLAKVAEAIEQVNEREGEPEATVLIGHFGVEGHIPGMSGGISFNALEPVEEAVDYLALGHLHKKYSHGNWLFNPGSLEAHDTRQARWDLGYFIVDVEDGNIDSEFHKSKRRPFFEISFEVDAHDSPDELESAFAEQVEHSLSNLDKVQQKPHFQRSGENRDPVIDLRLEGLLQFSRSRLDTGELRDIVEEKTGALYVNLNDATESKETASIIQELDGGEDAVRDEQGQIDRGKLESAVFQRLAGQDSQYGEKEEDVAETLSVVKKSVVAGENPESVAETIKKRRRDLFSQGSDQE</sequence>
<organism evidence="5 6">
    <name type="scientific">Halonotius terrestris</name>
    <dbReference type="NCBI Taxonomy" id="2487750"/>
    <lineage>
        <taxon>Archaea</taxon>
        <taxon>Methanobacteriati</taxon>
        <taxon>Methanobacteriota</taxon>
        <taxon>Stenosarchaea group</taxon>
        <taxon>Halobacteria</taxon>
        <taxon>Halobacteriales</taxon>
        <taxon>Haloferacaceae</taxon>
        <taxon>Halonotius</taxon>
    </lineage>
</organism>
<dbReference type="AlphaFoldDB" id="A0A8J8TD22"/>
<dbReference type="Gene3D" id="3.60.21.10">
    <property type="match status" value="1"/>
</dbReference>
<dbReference type="PANTHER" id="PTHR30337">
    <property type="entry name" value="COMPONENT OF ATP-DEPENDENT DSDNA EXONUCLEASE"/>
    <property type="match status" value="1"/>
</dbReference>
<evidence type="ECO:0000256" key="1">
    <source>
        <dbReference type="ARBA" id="ARBA00022722"/>
    </source>
</evidence>
<dbReference type="InterPro" id="IPR041796">
    <property type="entry name" value="Mre11_N"/>
</dbReference>
<proteinExistence type="predicted"/>
<feature type="domain" description="Calcineurin-like phosphoesterase" evidence="4">
    <location>
        <begin position="9"/>
        <end position="225"/>
    </location>
</feature>
<dbReference type="Pfam" id="PF00149">
    <property type="entry name" value="Metallophos"/>
    <property type="match status" value="1"/>
</dbReference>
<dbReference type="InterPro" id="IPR029052">
    <property type="entry name" value="Metallo-depent_PP-like"/>
</dbReference>
<keyword evidence="3" id="KW-0269">Exonuclease</keyword>